<evidence type="ECO:0000256" key="7">
    <source>
        <dbReference type="RuleBase" id="RU365070"/>
    </source>
</evidence>
<dbReference type="GeneID" id="24112375"/>
<dbReference type="InterPro" id="IPR053940">
    <property type="entry name" value="UTP25_NTPase-like"/>
</dbReference>
<name>R9PDQ8_PSEHS</name>
<dbReference type="GO" id="GO:0000462">
    <property type="term" value="P:maturation of SSU-rRNA from tricistronic rRNA transcript (SSU-rRNA, 5.8S rRNA, LSU-rRNA)"/>
    <property type="evidence" value="ECO:0007669"/>
    <property type="project" value="TreeGrafter"/>
</dbReference>
<feature type="domain" description="UTP25 C-terminal" evidence="9">
    <location>
        <begin position="492"/>
        <end position="702"/>
    </location>
</feature>
<organism evidence="11 12">
    <name type="scientific">Pseudozyma hubeiensis (strain SY62)</name>
    <name type="common">Yeast</name>
    <dbReference type="NCBI Taxonomy" id="1305764"/>
    <lineage>
        <taxon>Eukaryota</taxon>
        <taxon>Fungi</taxon>
        <taxon>Dikarya</taxon>
        <taxon>Basidiomycota</taxon>
        <taxon>Ustilaginomycotina</taxon>
        <taxon>Ustilaginomycetes</taxon>
        <taxon>Ustilaginales</taxon>
        <taxon>Ustilaginaceae</taxon>
        <taxon>Pseudozyma</taxon>
    </lineage>
</organism>
<keyword evidence="12" id="KW-1185">Reference proteome</keyword>
<evidence type="ECO:0000256" key="2">
    <source>
        <dbReference type="ARBA" id="ARBA00004604"/>
    </source>
</evidence>
<dbReference type="RefSeq" id="XP_012193096.1">
    <property type="nucleotide sequence ID" value="XM_012337706.1"/>
</dbReference>
<proteinExistence type="inferred from homology"/>
<dbReference type="GO" id="GO:0032040">
    <property type="term" value="C:small-subunit processome"/>
    <property type="evidence" value="ECO:0007669"/>
    <property type="project" value="TreeGrafter"/>
</dbReference>
<dbReference type="InterPro" id="IPR027417">
    <property type="entry name" value="P-loop_NTPase"/>
</dbReference>
<evidence type="ECO:0000256" key="5">
    <source>
        <dbReference type="ARBA" id="ARBA00023242"/>
    </source>
</evidence>
<dbReference type="OrthoDB" id="10264378at2759"/>
<gene>
    <name evidence="11" type="ORF">PHSY_007111</name>
</gene>
<comment type="subunit">
    <text evidence="7">Component of the ribosomal small subunit (SSU) processome composed of at least 40 protein subunits and snoRNA U3.</text>
</comment>
<comment type="subcellular location">
    <subcellularLocation>
        <location evidence="2 7">Nucleus</location>
        <location evidence="2 7">Nucleolus</location>
    </subcellularLocation>
</comment>
<feature type="compositionally biased region" description="Acidic residues" evidence="8">
    <location>
        <begin position="81"/>
        <end position="92"/>
    </location>
</feature>
<protein>
    <recommendedName>
        <fullName evidence="4 7">U3 small nucleolar RNA-associated protein 25</fullName>
        <shortName evidence="7">U3 snoRNA-associated protein 25</shortName>
    </recommendedName>
</protein>
<dbReference type="Proteomes" id="UP000014071">
    <property type="component" value="Unassembled WGS sequence"/>
</dbReference>
<keyword evidence="7" id="KW-0698">rRNA processing</keyword>
<dbReference type="InterPro" id="IPR010678">
    <property type="entry name" value="UTP25"/>
</dbReference>
<accession>R9PDQ8</accession>
<dbReference type="Gene3D" id="3.40.50.300">
    <property type="entry name" value="P-loop containing nucleotide triphosphate hydrolases"/>
    <property type="match status" value="1"/>
</dbReference>
<keyword evidence="7" id="KW-0690">Ribosome biogenesis</keyword>
<dbReference type="Pfam" id="PF06862">
    <property type="entry name" value="Utp25_C"/>
    <property type="match status" value="1"/>
</dbReference>
<dbReference type="PANTHER" id="PTHR12933">
    <property type="entry name" value="ORF PROTEIN-RELATED"/>
    <property type="match status" value="1"/>
</dbReference>
<evidence type="ECO:0000313" key="11">
    <source>
        <dbReference type="EMBL" id="GAC99509.1"/>
    </source>
</evidence>
<evidence type="ECO:0000256" key="4">
    <source>
        <dbReference type="ARBA" id="ARBA00015422"/>
    </source>
</evidence>
<dbReference type="GO" id="GO:0034511">
    <property type="term" value="F:U3 snoRNA binding"/>
    <property type="evidence" value="ECO:0007669"/>
    <property type="project" value="InterPro"/>
</dbReference>
<sequence length="703" mass="78291">MDPTLKLLTLINVSAARPGKRQRSSNLTHYDKITRKAVAAQQATASTSKTPASSASSPSKRSKTAVDVSSPAKARDGTELVGEDSDDDEDDLAATVSSSASKSQKQKQQTAFDAHFGSDGPHAQAITKLPESVTSLTWSTSKSTLPALPTQIAVSTPSLSDFDTQQYTGQPQVKVLEAFNAFTAKKFSSPTPLHKALATTLGSYADFCDANVALRDRPQYRQVLAMHAMSHIAKTRRRVLKNNEKLAKLASSSSTNDSSANNAADDLDLRDQGFTRPKVLILLPFRNSALEWVDLLTKFSLCSQVDNKSRFSKEYNLPEGAIDKLADPSVAAKYPADHIANFAGNIDDSFKLGFKVTRKSLKLFSGFYDSDVIVASPLGLRLGIEKDRGDSDFLSSIEMVIVDQTDVISMQNWEHLEFVLDRLNKIPRQSRDTDFSRVKQFYLDNRAAMFRQTILLSGNDFPQLRSLYNHSLNNVAGKVRTVVSTSEKDAELAKVVSGVRHSFSRFEAANPHAEPDLRFSHFTTKTLHQLSKSAVSSSHTLIVVPSYFDFVRLDAFLREHNEKRKPGETANLSYTSISEYSTPKDIRRAREGFFSGKKRFLLLTERAHFYRRFKLRGVRTVVFYQLPMNATFFSEVLEFPFITKGDLTSGRGREEAQEEEVDPNEVMSMVVYSKYDLISLEKVVGSQQAKQMVLGDKATWKFV</sequence>
<evidence type="ECO:0000256" key="6">
    <source>
        <dbReference type="ARBA" id="ARBA00023274"/>
    </source>
</evidence>
<dbReference type="HOGENOM" id="CLU_018705_3_0_1"/>
<dbReference type="Pfam" id="PF22916">
    <property type="entry name" value="UTP25_NTPase-like"/>
    <property type="match status" value="1"/>
</dbReference>
<keyword evidence="6 7" id="KW-0687">Ribonucleoprotein</keyword>
<dbReference type="AlphaFoldDB" id="R9PDQ8"/>
<dbReference type="STRING" id="1305764.R9PDQ8"/>
<feature type="compositionally biased region" description="Low complexity" evidence="8">
    <location>
        <begin position="37"/>
        <end position="59"/>
    </location>
</feature>
<evidence type="ECO:0000313" key="12">
    <source>
        <dbReference type="Proteomes" id="UP000014071"/>
    </source>
</evidence>
<feature type="domain" description="UTP25 NTP hydrolase-like" evidence="10">
    <location>
        <begin position="204"/>
        <end position="479"/>
    </location>
</feature>
<evidence type="ECO:0000256" key="3">
    <source>
        <dbReference type="ARBA" id="ARBA00009223"/>
    </source>
</evidence>
<dbReference type="EMBL" id="DF238831">
    <property type="protein sequence ID" value="GAC99509.1"/>
    <property type="molecule type" value="Genomic_DNA"/>
</dbReference>
<dbReference type="eggNOG" id="KOG2340">
    <property type="taxonomic scope" value="Eukaryota"/>
</dbReference>
<comment type="similarity">
    <text evidence="3 7">Belongs to the UTP25 family.</text>
</comment>
<keyword evidence="5 7" id="KW-0539">Nucleus</keyword>
<feature type="region of interest" description="Disordered" evidence="8">
    <location>
        <begin position="37"/>
        <end position="121"/>
    </location>
</feature>
<evidence type="ECO:0000256" key="8">
    <source>
        <dbReference type="SAM" id="MobiDB-lite"/>
    </source>
</evidence>
<feature type="compositionally biased region" description="Low complexity" evidence="8">
    <location>
        <begin position="93"/>
        <end position="111"/>
    </location>
</feature>
<evidence type="ECO:0000256" key="1">
    <source>
        <dbReference type="ARBA" id="ARBA00002883"/>
    </source>
</evidence>
<dbReference type="InterPro" id="IPR053939">
    <property type="entry name" value="UTP25_C"/>
</dbReference>
<dbReference type="GO" id="GO:0019843">
    <property type="term" value="F:rRNA binding"/>
    <property type="evidence" value="ECO:0007669"/>
    <property type="project" value="TreeGrafter"/>
</dbReference>
<comment type="function">
    <text evidence="1 7">DEAD-box RNA helicase-like protein required for pre-18S rRNA processing, specifically at sites A0, A1, and A2.</text>
</comment>
<reference evidence="12" key="1">
    <citation type="journal article" date="2013" name="Genome Announc.">
        <title>Draft genome sequence of the basidiomycetous yeast-like fungus Pseudozyma hubeiensis SY62, which produces an abundant amount of the biosurfactant mannosylerythritol lipids.</title>
        <authorList>
            <person name="Konishi M."/>
            <person name="Hatada Y."/>
            <person name="Horiuchi J."/>
        </authorList>
    </citation>
    <scope>NUCLEOTIDE SEQUENCE [LARGE SCALE GENOMIC DNA]</scope>
    <source>
        <strain evidence="12">SY62</strain>
    </source>
</reference>
<dbReference type="PANTHER" id="PTHR12933:SF0">
    <property type="entry name" value="U3 SMALL NUCLEOLAR RNA-ASSOCIATED PROTEIN 25 HOMOLOG"/>
    <property type="match status" value="1"/>
</dbReference>
<evidence type="ECO:0000259" key="10">
    <source>
        <dbReference type="Pfam" id="PF22916"/>
    </source>
</evidence>
<evidence type="ECO:0000259" key="9">
    <source>
        <dbReference type="Pfam" id="PF06862"/>
    </source>
</evidence>